<gene>
    <name evidence="2" type="ORF">H9K75_12155</name>
</gene>
<name>A0A7H0GFV0_9BURK</name>
<dbReference type="Proteomes" id="UP000516028">
    <property type="component" value="Chromosome"/>
</dbReference>
<feature type="transmembrane region" description="Helical" evidence="1">
    <location>
        <begin position="66"/>
        <end position="88"/>
    </location>
</feature>
<feature type="transmembrane region" description="Helical" evidence="1">
    <location>
        <begin position="150"/>
        <end position="176"/>
    </location>
</feature>
<keyword evidence="1" id="KW-0812">Transmembrane</keyword>
<reference evidence="2 3" key="1">
    <citation type="submission" date="2020-08" db="EMBL/GenBank/DDBJ databases">
        <title>Genome sequence of Diaphorobacter aerolatus KACC 16536T.</title>
        <authorList>
            <person name="Hyun D.-W."/>
            <person name="Bae J.-W."/>
        </authorList>
    </citation>
    <scope>NUCLEOTIDE SEQUENCE [LARGE SCALE GENOMIC DNA]</scope>
    <source>
        <strain evidence="2 3">KACC 16536</strain>
    </source>
</reference>
<feature type="transmembrane region" description="Helical" evidence="1">
    <location>
        <begin position="34"/>
        <end position="54"/>
    </location>
</feature>
<protein>
    <submittedName>
        <fullName evidence="2">Uncharacterized protein</fullName>
    </submittedName>
</protein>
<evidence type="ECO:0000313" key="2">
    <source>
        <dbReference type="EMBL" id="QNP47166.1"/>
    </source>
</evidence>
<keyword evidence="1" id="KW-0472">Membrane</keyword>
<sequence>MASFDRSKSRVSNWRRMRAPRREHFGQRLRRRNALVLHGWVIGVFMMAFMWSISRFQWMLVGDGSLALRYLVTLGSGYLVYLLVLYEWSRWVLLRESREEGHETSASTRDERFADAVDIADTVTSHLDGSMFGDLASGALEAVGAADEGAIVVVPVVAIFVAVVVVASGAGALMWLYFGSDVLLAVAVELAFSIATARALMGAERAGWLSAAVHLTWKPLLGALVCAVVLGGLIDHFVPEARSLSEALRLWRGH</sequence>
<keyword evidence="1" id="KW-1133">Transmembrane helix</keyword>
<dbReference type="AlphaFoldDB" id="A0A7H0GFV0"/>
<feature type="transmembrane region" description="Helical" evidence="1">
    <location>
        <begin position="220"/>
        <end position="238"/>
    </location>
</feature>
<proteinExistence type="predicted"/>
<dbReference type="KEGG" id="daer:H9K75_12155"/>
<evidence type="ECO:0000256" key="1">
    <source>
        <dbReference type="SAM" id="Phobius"/>
    </source>
</evidence>
<organism evidence="2 3">
    <name type="scientific">Diaphorobacter aerolatus</name>
    <dbReference type="NCBI Taxonomy" id="1288495"/>
    <lineage>
        <taxon>Bacteria</taxon>
        <taxon>Pseudomonadati</taxon>
        <taxon>Pseudomonadota</taxon>
        <taxon>Betaproteobacteria</taxon>
        <taxon>Burkholderiales</taxon>
        <taxon>Comamonadaceae</taxon>
        <taxon>Diaphorobacter</taxon>
    </lineage>
</organism>
<feature type="transmembrane region" description="Helical" evidence="1">
    <location>
        <begin position="182"/>
        <end position="200"/>
    </location>
</feature>
<accession>A0A7H0GFV0</accession>
<keyword evidence="3" id="KW-1185">Reference proteome</keyword>
<evidence type="ECO:0000313" key="3">
    <source>
        <dbReference type="Proteomes" id="UP000516028"/>
    </source>
</evidence>
<dbReference type="EMBL" id="CP060783">
    <property type="protein sequence ID" value="QNP47166.1"/>
    <property type="molecule type" value="Genomic_DNA"/>
</dbReference>